<evidence type="ECO:0000313" key="4">
    <source>
        <dbReference type="Proteomes" id="UP001176961"/>
    </source>
</evidence>
<dbReference type="PANTHER" id="PTHR37435">
    <property type="entry name" value="PROTEIN CBG14344"/>
    <property type="match status" value="1"/>
</dbReference>
<keyword evidence="1" id="KW-0732">Signal</keyword>
<organism evidence="3 4">
    <name type="scientific">Cylicocyclus nassatus</name>
    <name type="common">Nematode worm</name>
    <dbReference type="NCBI Taxonomy" id="53992"/>
    <lineage>
        <taxon>Eukaryota</taxon>
        <taxon>Metazoa</taxon>
        <taxon>Ecdysozoa</taxon>
        <taxon>Nematoda</taxon>
        <taxon>Chromadorea</taxon>
        <taxon>Rhabditida</taxon>
        <taxon>Rhabditina</taxon>
        <taxon>Rhabditomorpha</taxon>
        <taxon>Strongyloidea</taxon>
        <taxon>Strongylidae</taxon>
        <taxon>Cylicocyclus</taxon>
    </lineage>
</organism>
<dbReference type="EMBL" id="CATQJL010000305">
    <property type="protein sequence ID" value="CAJ0602092.1"/>
    <property type="molecule type" value="Genomic_DNA"/>
</dbReference>
<feature type="domain" description="aECM cysteine-cradle" evidence="2">
    <location>
        <begin position="414"/>
        <end position="466"/>
    </location>
</feature>
<evidence type="ECO:0000313" key="3">
    <source>
        <dbReference type="EMBL" id="CAJ0602092.1"/>
    </source>
</evidence>
<dbReference type="AlphaFoldDB" id="A0AA36MA06"/>
<sequence length="468" mass="53171">MRLLLLQLALCAVYTVAATVSNKLLEDYERKLNSINDKLQWRRNPGKHRLKRYRCIEEYVDEYGNVIEEGKEHFTTPAPVREFTMPRRRTKFPRMHGVKNTGTDVTEKGPMKALKVTLVKKKRKKIDKGSAVYSTVAGLQSRTYSYVTVPLTTTTVIPTTEIIEDDDSADATIMKNYFKPAPQNAQMGADVDQQNRNILDGNVKAAPQVEVLPSLDSTELADPFADEDISDGVERRFFGRRRRLKLGGPNKYTGDRLDYDTNYDDYNYPDEELSVVRRRMRRPKLRQYMGFPVVRYLKRRGFRAIRVPPQLFQYDELPRATENHPALVVSATPTQIRQKLRAIAVPLPRGDLLQPQSTPLPPIPQQPSPLPLVAPPTQANPPPVPVGVLPPHIPLPVPLTPAPPSQMIQMEESTPETCQRMRRLATAFGIVDISSYARRNCRFLQAFAPGYTCEQITHFVDSCNKNHL</sequence>
<comment type="caution">
    <text evidence="3">The sequence shown here is derived from an EMBL/GenBank/DDBJ whole genome shotgun (WGS) entry which is preliminary data.</text>
</comment>
<reference evidence="3" key="1">
    <citation type="submission" date="2023-07" db="EMBL/GenBank/DDBJ databases">
        <authorList>
            <consortium name="CYATHOMIX"/>
        </authorList>
    </citation>
    <scope>NUCLEOTIDE SEQUENCE</scope>
    <source>
        <strain evidence="3">N/A</strain>
    </source>
</reference>
<protein>
    <recommendedName>
        <fullName evidence="2">aECM cysteine-cradle domain-containing protein</fullName>
    </recommendedName>
</protein>
<accession>A0AA36MA06</accession>
<name>A0AA36MA06_CYLNA</name>
<evidence type="ECO:0000256" key="1">
    <source>
        <dbReference type="SAM" id="SignalP"/>
    </source>
</evidence>
<evidence type="ECO:0000259" key="2">
    <source>
        <dbReference type="Pfam" id="PF23626"/>
    </source>
</evidence>
<gene>
    <name evidence="3" type="ORF">CYNAS_LOCUS14075</name>
</gene>
<dbReference type="InterPro" id="IPR055352">
    <property type="entry name" value="CCD_aECM"/>
</dbReference>
<dbReference type="Pfam" id="PF23626">
    <property type="entry name" value="CCD_aECM"/>
    <property type="match status" value="1"/>
</dbReference>
<dbReference type="PANTHER" id="PTHR37435:SF2">
    <property type="entry name" value="GROUND-LIKE DOMAIN-CONTAINING PROTEIN"/>
    <property type="match status" value="1"/>
</dbReference>
<keyword evidence="4" id="KW-1185">Reference proteome</keyword>
<feature type="signal peptide" evidence="1">
    <location>
        <begin position="1"/>
        <end position="18"/>
    </location>
</feature>
<dbReference type="Proteomes" id="UP001176961">
    <property type="component" value="Unassembled WGS sequence"/>
</dbReference>
<proteinExistence type="predicted"/>
<feature type="chain" id="PRO_5041338244" description="aECM cysteine-cradle domain-containing protein" evidence="1">
    <location>
        <begin position="19"/>
        <end position="468"/>
    </location>
</feature>